<dbReference type="GO" id="GO:0008168">
    <property type="term" value="F:methyltransferase activity"/>
    <property type="evidence" value="ECO:0007669"/>
    <property type="project" value="UniProtKB-KW"/>
</dbReference>
<dbReference type="EMBL" id="REGN01012284">
    <property type="protein sequence ID" value="RMZ96335.1"/>
    <property type="molecule type" value="Genomic_DNA"/>
</dbReference>
<gene>
    <name evidence="2" type="ORF">BpHYR1_018016</name>
</gene>
<protein>
    <submittedName>
        <fullName evidence="2">SAM dependent methyltransferase</fullName>
    </submittedName>
</protein>
<dbReference type="GO" id="GO:0032259">
    <property type="term" value="P:methylation"/>
    <property type="evidence" value="ECO:0007669"/>
    <property type="project" value="UniProtKB-KW"/>
</dbReference>
<organism evidence="2 3">
    <name type="scientific">Brachionus plicatilis</name>
    <name type="common">Marine rotifer</name>
    <name type="synonym">Brachionus muelleri</name>
    <dbReference type="NCBI Taxonomy" id="10195"/>
    <lineage>
        <taxon>Eukaryota</taxon>
        <taxon>Metazoa</taxon>
        <taxon>Spiralia</taxon>
        <taxon>Gnathifera</taxon>
        <taxon>Rotifera</taxon>
        <taxon>Eurotatoria</taxon>
        <taxon>Monogononta</taxon>
        <taxon>Pseudotrocha</taxon>
        <taxon>Ploima</taxon>
        <taxon>Brachionidae</taxon>
        <taxon>Brachionus</taxon>
    </lineage>
</organism>
<keyword evidence="2" id="KW-0808">Transferase</keyword>
<keyword evidence="2" id="KW-0489">Methyltransferase</keyword>
<proteinExistence type="predicted"/>
<evidence type="ECO:0000313" key="3">
    <source>
        <dbReference type="Proteomes" id="UP000276133"/>
    </source>
</evidence>
<sequence length="278" mass="32269">MKEIFISFMNTFHSMLSELNPGLRNKEIILYFTYFQVFRYVKENHKSVDFLLNGIRNYNKHVKTWIMEKNFKFFILIFFTISTFGIFFNAFSKNNTQNCRNIQISDRKFTNDHRTSEELFTLSLLLTENAKKLGQLSCQLNKNEVSDNGGWCSKISGKNSSQHKTDSKMAKYLSKFLSGKSVASFGDGPGMYKEILLNFGDVKSYDAFDGAPFCEQTTNNQVAFLDLTIPIYHLKKFDWVLSIEVAEHIPQKFEKTYVKNLVRHAKEGILNLIESDKI</sequence>
<keyword evidence="1" id="KW-1133">Transmembrane helix</keyword>
<reference evidence="2 3" key="1">
    <citation type="journal article" date="2018" name="Sci. Rep.">
        <title>Genomic signatures of local adaptation to the degree of environmental predictability in rotifers.</title>
        <authorList>
            <person name="Franch-Gras L."/>
            <person name="Hahn C."/>
            <person name="Garcia-Roger E.M."/>
            <person name="Carmona M.J."/>
            <person name="Serra M."/>
            <person name="Gomez A."/>
        </authorList>
    </citation>
    <scope>NUCLEOTIDE SEQUENCE [LARGE SCALE GENOMIC DNA]</scope>
    <source>
        <strain evidence="2">HYR1</strain>
    </source>
</reference>
<accession>A0A3M7PB59</accession>
<dbReference type="Proteomes" id="UP000276133">
    <property type="component" value="Unassembled WGS sequence"/>
</dbReference>
<name>A0A3M7PB59_BRAPC</name>
<keyword evidence="3" id="KW-1185">Reference proteome</keyword>
<comment type="caution">
    <text evidence="2">The sequence shown here is derived from an EMBL/GenBank/DDBJ whole genome shotgun (WGS) entry which is preliminary data.</text>
</comment>
<evidence type="ECO:0000313" key="2">
    <source>
        <dbReference type="EMBL" id="RMZ96335.1"/>
    </source>
</evidence>
<feature type="transmembrane region" description="Helical" evidence="1">
    <location>
        <begin position="73"/>
        <end position="91"/>
    </location>
</feature>
<dbReference type="AlphaFoldDB" id="A0A3M7PB59"/>
<keyword evidence="1" id="KW-0472">Membrane</keyword>
<dbReference type="OrthoDB" id="406773at2759"/>
<keyword evidence="1" id="KW-0812">Transmembrane</keyword>
<evidence type="ECO:0000256" key="1">
    <source>
        <dbReference type="SAM" id="Phobius"/>
    </source>
</evidence>